<sequence length="239" mass="27164">MSRLSDYRLLSFDVYGTLIDWEQGILTALQPFLEKHNAGNKFDRKFLLETYHVLERDQQTAAPDMIYSKVLATLHPILAQQLGLPQPSTEENLIFGNSVGKWPAFPDSVEALNRLSKTYKLLILSNVDRESISDTLSGPLKGVHFDTVLTAQDIGSYKPDQQNFEHMLETVKAEYGIEKSQVLQTAQSQFHDHHPAHRLAIKSVWIERLGATMGNQAEEIYDWKFDTMADMANAVEQEL</sequence>
<dbReference type="PRINTS" id="PR00413">
    <property type="entry name" value="HADHALOGNASE"/>
</dbReference>
<reference evidence="3" key="2">
    <citation type="submission" date="2015-01" db="EMBL/GenBank/DDBJ databases">
        <title>Evolutionary Origins and Diversification of the Mycorrhizal Mutualists.</title>
        <authorList>
            <consortium name="DOE Joint Genome Institute"/>
            <consortium name="Mycorrhizal Genomics Consortium"/>
            <person name="Kohler A."/>
            <person name="Kuo A."/>
            <person name="Nagy L.G."/>
            <person name="Floudas D."/>
            <person name="Copeland A."/>
            <person name="Barry K.W."/>
            <person name="Cichocki N."/>
            <person name="Veneault-Fourrey C."/>
            <person name="LaButti K."/>
            <person name="Lindquist E.A."/>
            <person name="Lipzen A."/>
            <person name="Lundell T."/>
            <person name="Morin E."/>
            <person name="Murat C."/>
            <person name="Riley R."/>
            <person name="Ohm R."/>
            <person name="Sun H."/>
            <person name="Tunlid A."/>
            <person name="Henrissat B."/>
            <person name="Grigoriev I.V."/>
            <person name="Hibbett D.S."/>
            <person name="Martin F."/>
        </authorList>
    </citation>
    <scope>NUCLEOTIDE SEQUENCE [LARGE SCALE GENOMIC DNA]</scope>
    <source>
        <strain evidence="3">Zn</strain>
    </source>
</reference>
<evidence type="ECO:0008006" key="4">
    <source>
        <dbReference type="Google" id="ProtNLM"/>
    </source>
</evidence>
<organism evidence="2 3">
    <name type="scientific">Oidiodendron maius (strain Zn)</name>
    <dbReference type="NCBI Taxonomy" id="913774"/>
    <lineage>
        <taxon>Eukaryota</taxon>
        <taxon>Fungi</taxon>
        <taxon>Dikarya</taxon>
        <taxon>Ascomycota</taxon>
        <taxon>Pezizomycotina</taxon>
        <taxon>Leotiomycetes</taxon>
        <taxon>Leotiomycetes incertae sedis</taxon>
        <taxon>Myxotrichaceae</taxon>
        <taxon>Oidiodendron</taxon>
    </lineage>
</organism>
<dbReference type="AlphaFoldDB" id="A0A0C3HUS9"/>
<protein>
    <recommendedName>
        <fullName evidence="4">Haloacid dehalogenase</fullName>
    </recommendedName>
</protein>
<dbReference type="EMBL" id="KN832870">
    <property type="protein sequence ID" value="KIN06755.1"/>
    <property type="molecule type" value="Genomic_DNA"/>
</dbReference>
<dbReference type="OrthoDB" id="444127at2759"/>
<name>A0A0C3HUS9_OIDMZ</name>
<dbReference type="Gene3D" id="1.10.150.750">
    <property type="match status" value="1"/>
</dbReference>
<dbReference type="Pfam" id="PF13419">
    <property type="entry name" value="HAD_2"/>
    <property type="match status" value="1"/>
</dbReference>
<dbReference type="Proteomes" id="UP000054321">
    <property type="component" value="Unassembled WGS sequence"/>
</dbReference>
<dbReference type="InParanoid" id="A0A0C3HUS9"/>
<evidence type="ECO:0000313" key="3">
    <source>
        <dbReference type="Proteomes" id="UP000054321"/>
    </source>
</evidence>
<dbReference type="SFLD" id="SFLDG01129">
    <property type="entry name" value="C1.5:_HAD__Beta-PGM__Phosphata"/>
    <property type="match status" value="1"/>
</dbReference>
<accession>A0A0C3HUS9</accession>
<keyword evidence="3" id="KW-1185">Reference proteome</keyword>
<dbReference type="PANTHER" id="PTHR43316">
    <property type="entry name" value="HYDROLASE, HALOACID DELAHOGENASE-RELATED"/>
    <property type="match status" value="1"/>
</dbReference>
<dbReference type="SUPFAM" id="SSF56784">
    <property type="entry name" value="HAD-like"/>
    <property type="match status" value="1"/>
</dbReference>
<dbReference type="Gene3D" id="3.40.50.1000">
    <property type="entry name" value="HAD superfamily/HAD-like"/>
    <property type="match status" value="1"/>
</dbReference>
<evidence type="ECO:0000313" key="2">
    <source>
        <dbReference type="EMBL" id="KIN06755.1"/>
    </source>
</evidence>
<reference evidence="2 3" key="1">
    <citation type="submission" date="2014-04" db="EMBL/GenBank/DDBJ databases">
        <authorList>
            <consortium name="DOE Joint Genome Institute"/>
            <person name="Kuo A."/>
            <person name="Martino E."/>
            <person name="Perotto S."/>
            <person name="Kohler A."/>
            <person name="Nagy L.G."/>
            <person name="Floudas D."/>
            <person name="Copeland A."/>
            <person name="Barry K.W."/>
            <person name="Cichocki N."/>
            <person name="Veneault-Fourrey C."/>
            <person name="LaButti K."/>
            <person name="Lindquist E.A."/>
            <person name="Lipzen A."/>
            <person name="Lundell T."/>
            <person name="Morin E."/>
            <person name="Murat C."/>
            <person name="Sun H."/>
            <person name="Tunlid A."/>
            <person name="Henrissat B."/>
            <person name="Grigoriev I.V."/>
            <person name="Hibbett D.S."/>
            <person name="Martin F."/>
            <person name="Nordberg H.P."/>
            <person name="Cantor M.N."/>
            <person name="Hua S.X."/>
        </authorList>
    </citation>
    <scope>NUCLEOTIDE SEQUENCE [LARGE SCALE GENOMIC DNA]</scope>
    <source>
        <strain evidence="2 3">Zn</strain>
    </source>
</reference>
<keyword evidence="1" id="KW-0378">Hydrolase</keyword>
<gene>
    <name evidence="2" type="ORF">OIDMADRAFT_111485</name>
</gene>
<dbReference type="SFLD" id="SFLDS00003">
    <property type="entry name" value="Haloacid_Dehalogenase"/>
    <property type="match status" value="1"/>
</dbReference>
<dbReference type="GO" id="GO:0016791">
    <property type="term" value="F:phosphatase activity"/>
    <property type="evidence" value="ECO:0007669"/>
    <property type="project" value="UniProtKB-ARBA"/>
</dbReference>
<dbReference type="InterPro" id="IPR023214">
    <property type="entry name" value="HAD_sf"/>
</dbReference>
<dbReference type="InterPro" id="IPR051540">
    <property type="entry name" value="S-2-haloacid_dehalogenase"/>
</dbReference>
<dbReference type="InterPro" id="IPR036412">
    <property type="entry name" value="HAD-like_sf"/>
</dbReference>
<proteinExistence type="predicted"/>
<dbReference type="InterPro" id="IPR041492">
    <property type="entry name" value="HAD_2"/>
</dbReference>
<dbReference type="NCBIfam" id="TIGR01493">
    <property type="entry name" value="HAD-SF-IA-v2"/>
    <property type="match status" value="1"/>
</dbReference>
<dbReference type="InterPro" id="IPR006439">
    <property type="entry name" value="HAD-SF_hydro_IA"/>
</dbReference>
<evidence type="ECO:0000256" key="1">
    <source>
        <dbReference type="ARBA" id="ARBA00022801"/>
    </source>
</evidence>
<dbReference type="PANTHER" id="PTHR43316:SF9">
    <property type="entry name" value="ACID DEHALOGENASE, PUTATIVE (AFU_ORTHOLOGUE AFUA_6G14460)-RELATED"/>
    <property type="match status" value="1"/>
</dbReference>
<dbReference type="HOGENOM" id="CLU_045011_3_2_1"/>